<dbReference type="AlphaFoldDB" id="A0A372ZN64"/>
<comment type="caution">
    <text evidence="3">The sequence shown here is derived from an EMBL/GenBank/DDBJ whole genome shotgun (WGS) entry which is preliminary data.</text>
</comment>
<dbReference type="CDD" id="cd05936">
    <property type="entry name" value="FC-FACS_FadD_like"/>
    <property type="match status" value="1"/>
</dbReference>
<dbReference type="InterPro" id="IPR042099">
    <property type="entry name" value="ANL_N_sf"/>
</dbReference>
<dbReference type="SUPFAM" id="SSF56801">
    <property type="entry name" value="Acetyl-CoA synthetase-like"/>
    <property type="match status" value="1"/>
</dbReference>
<evidence type="ECO:0000313" key="4">
    <source>
        <dbReference type="Proteomes" id="UP000263377"/>
    </source>
</evidence>
<keyword evidence="4" id="KW-1185">Reference proteome</keyword>
<dbReference type="Proteomes" id="UP000263377">
    <property type="component" value="Unassembled WGS sequence"/>
</dbReference>
<dbReference type="PANTHER" id="PTHR43767">
    <property type="entry name" value="LONG-CHAIN-FATTY-ACID--COA LIGASE"/>
    <property type="match status" value="1"/>
</dbReference>
<dbReference type="InterPro" id="IPR020845">
    <property type="entry name" value="AMP-binding_CS"/>
</dbReference>
<keyword evidence="3" id="KW-0436">Ligase</keyword>
<dbReference type="EMBL" id="QVIG01000001">
    <property type="protein sequence ID" value="RGD56912.1"/>
    <property type="molecule type" value="Genomic_DNA"/>
</dbReference>
<dbReference type="Pfam" id="PF00501">
    <property type="entry name" value="AMP-binding"/>
    <property type="match status" value="1"/>
</dbReference>
<reference evidence="3 4" key="1">
    <citation type="submission" date="2018-08" db="EMBL/GenBank/DDBJ databases">
        <title>Diversity &amp; Physiological Properties of Lignin-Decomposing Actinobacteria from Soil.</title>
        <authorList>
            <person name="Roh S.G."/>
            <person name="Kim S.B."/>
        </authorList>
    </citation>
    <scope>NUCLEOTIDE SEQUENCE [LARGE SCALE GENOMIC DNA]</scope>
    <source>
        <strain evidence="3 4">MMS17-GH009</strain>
    </source>
</reference>
<organism evidence="3 4">
    <name type="scientific">Kitasatospora xanthocidica</name>
    <dbReference type="NCBI Taxonomy" id="83382"/>
    <lineage>
        <taxon>Bacteria</taxon>
        <taxon>Bacillati</taxon>
        <taxon>Actinomycetota</taxon>
        <taxon>Actinomycetes</taxon>
        <taxon>Kitasatosporales</taxon>
        <taxon>Streptomycetaceae</taxon>
        <taxon>Kitasatospora</taxon>
    </lineage>
</organism>
<protein>
    <submittedName>
        <fullName evidence="3">Long-chain fatty acid--CoA ligase</fullName>
    </submittedName>
</protein>
<dbReference type="Gene3D" id="3.30.300.30">
    <property type="match status" value="1"/>
</dbReference>
<gene>
    <name evidence="3" type="ORF">DR950_03110</name>
</gene>
<dbReference type="InterPro" id="IPR045851">
    <property type="entry name" value="AMP-bd_C_sf"/>
</dbReference>
<dbReference type="PANTHER" id="PTHR43767:SF12">
    <property type="entry name" value="AMP-DEPENDENT SYNTHETASE AND LIGASE"/>
    <property type="match status" value="1"/>
</dbReference>
<dbReference type="RefSeq" id="WP_117485575.1">
    <property type="nucleotide sequence ID" value="NZ_QVIG01000001.1"/>
</dbReference>
<evidence type="ECO:0000259" key="1">
    <source>
        <dbReference type="Pfam" id="PF00501"/>
    </source>
</evidence>
<dbReference type="Gene3D" id="3.40.50.12780">
    <property type="entry name" value="N-terminal domain of ligase-like"/>
    <property type="match status" value="1"/>
</dbReference>
<evidence type="ECO:0000313" key="3">
    <source>
        <dbReference type="EMBL" id="RGD56912.1"/>
    </source>
</evidence>
<name>A0A372ZN64_9ACTN</name>
<proteinExistence type="predicted"/>
<dbReference type="InterPro" id="IPR000873">
    <property type="entry name" value="AMP-dep_synth/lig_dom"/>
</dbReference>
<dbReference type="PROSITE" id="PS00455">
    <property type="entry name" value="AMP_BINDING"/>
    <property type="match status" value="1"/>
</dbReference>
<dbReference type="InterPro" id="IPR025110">
    <property type="entry name" value="AMP-bd_C"/>
</dbReference>
<feature type="domain" description="AMP-binding enzyme C-terminal" evidence="2">
    <location>
        <begin position="433"/>
        <end position="508"/>
    </location>
</feature>
<dbReference type="InterPro" id="IPR050237">
    <property type="entry name" value="ATP-dep_AMP-bd_enzyme"/>
</dbReference>
<sequence>MSVVPAPSDRSADLPPGAPGLPHGIPDLLTATAARCPAHPVLRLDEEVLSFADLEAHSARAAHWLAALGVAPGDRVAVLLPNVPEFAVLYYGILRAGAVVVPMNPLLKAREIEHCLGDARPAVLLAWHTGDEEAAEGARRTGTRLVAVEPAALAAVLAEQPADPPTAAGGRGGEDTAVILYTSGTTGAPKGAELTHRNIVCNARAGVQVLGLVERDVIFGGLPLFHSFGQVIGLNCAVAVGACLTLVRRFDPLAALAVIQRDRVSVFLGVPTMYTLMLTHPRRAGHDVSSLRVCLGGGAPMPPEVLRGFETDFDCVVLEGYGLSESSPLACANRSDRARTAGTIGIPVEGVRMRIVDESGREVPDGTVGEVVIRGHNVMKGYWGRPDTTARTVRDGWLHTGDLGTRDERGDFRIVDRRKDVIIRGGFNVYPREVEDVLYEHPAVAEATVIGVPHPTHGQEVAAAVVLREGAAATPEEIRGFVRERVAPYKYPRLVWTVDALPKGPTGKILKREVVVPAAEPGRPGS</sequence>
<feature type="domain" description="AMP-dependent synthetase/ligase" evidence="1">
    <location>
        <begin position="31"/>
        <end position="383"/>
    </location>
</feature>
<accession>A0A372ZN64</accession>
<evidence type="ECO:0000259" key="2">
    <source>
        <dbReference type="Pfam" id="PF13193"/>
    </source>
</evidence>
<dbReference type="GO" id="GO:0016877">
    <property type="term" value="F:ligase activity, forming carbon-sulfur bonds"/>
    <property type="evidence" value="ECO:0007669"/>
    <property type="project" value="UniProtKB-ARBA"/>
</dbReference>
<dbReference type="Pfam" id="PF13193">
    <property type="entry name" value="AMP-binding_C"/>
    <property type="match status" value="1"/>
</dbReference>